<gene>
    <name evidence="2" type="ORF">PR001_g1871</name>
    <name evidence="1" type="ORF">PR002_g12158</name>
    <name evidence="3" type="ORF">PR003_g4890</name>
</gene>
<dbReference type="AlphaFoldDB" id="A0A6A4G496"/>
<evidence type="ECO:0000313" key="5">
    <source>
        <dbReference type="Proteomes" id="UP000434957"/>
    </source>
</evidence>
<keyword evidence="5" id="KW-1185">Reference proteome</keyword>
<dbReference type="EMBL" id="QXFT01000192">
    <property type="protein sequence ID" value="KAE9351445.1"/>
    <property type="molecule type" value="Genomic_DNA"/>
</dbReference>
<protein>
    <recommendedName>
        <fullName evidence="7">Alcohol dehydrogenase-like C-terminal domain-containing protein</fullName>
    </recommendedName>
</protein>
<evidence type="ECO:0000313" key="3">
    <source>
        <dbReference type="EMBL" id="KAE9351445.1"/>
    </source>
</evidence>
<proteinExistence type="predicted"/>
<dbReference type="Proteomes" id="UP000434957">
    <property type="component" value="Unassembled WGS sequence"/>
</dbReference>
<evidence type="ECO:0000313" key="2">
    <source>
        <dbReference type="EMBL" id="KAE9050985.1"/>
    </source>
</evidence>
<accession>A0A6A4G496</accession>
<dbReference type="Gene3D" id="3.90.180.10">
    <property type="entry name" value="Medium-chain alcohol dehydrogenases, catalytic domain"/>
    <property type="match status" value="1"/>
</dbReference>
<evidence type="ECO:0000313" key="6">
    <source>
        <dbReference type="Proteomes" id="UP000435112"/>
    </source>
</evidence>
<dbReference type="EMBL" id="QXFV01000061">
    <property type="protein sequence ID" value="KAE9050985.1"/>
    <property type="molecule type" value="Genomic_DNA"/>
</dbReference>
<dbReference type="Proteomes" id="UP000429607">
    <property type="component" value="Unassembled WGS sequence"/>
</dbReference>
<evidence type="ECO:0000313" key="4">
    <source>
        <dbReference type="Proteomes" id="UP000429607"/>
    </source>
</evidence>
<comment type="caution">
    <text evidence="3">The sequence shown here is derived from an EMBL/GenBank/DDBJ whole genome shotgun (WGS) entry which is preliminary data.</text>
</comment>
<name>A0A6A4G496_9STRA</name>
<evidence type="ECO:0000313" key="1">
    <source>
        <dbReference type="EMBL" id="KAE9021756.1"/>
    </source>
</evidence>
<dbReference type="EMBL" id="QXFU01000755">
    <property type="protein sequence ID" value="KAE9021756.1"/>
    <property type="molecule type" value="Genomic_DNA"/>
</dbReference>
<sequence>MPDLTGPLLDKECIIRGIAVGSQELLRDLLRFVSEHNIQHKTFGFGRDEVLEALDYLRAGRQIEKVGIEFNQ</sequence>
<organism evidence="3 5">
    <name type="scientific">Phytophthora rubi</name>
    <dbReference type="NCBI Taxonomy" id="129364"/>
    <lineage>
        <taxon>Eukaryota</taxon>
        <taxon>Sar</taxon>
        <taxon>Stramenopiles</taxon>
        <taxon>Oomycota</taxon>
        <taxon>Peronosporomycetes</taxon>
        <taxon>Peronosporales</taxon>
        <taxon>Peronosporaceae</taxon>
        <taxon>Phytophthora</taxon>
    </lineage>
</organism>
<evidence type="ECO:0008006" key="7">
    <source>
        <dbReference type="Google" id="ProtNLM"/>
    </source>
</evidence>
<dbReference type="OrthoDB" id="112796at2759"/>
<dbReference type="Proteomes" id="UP000435112">
    <property type="component" value="Unassembled WGS sequence"/>
</dbReference>
<reference evidence="3 5" key="1">
    <citation type="submission" date="2018-08" db="EMBL/GenBank/DDBJ databases">
        <title>Genomic investigation of the strawberry pathogen Phytophthora fragariae indicates pathogenicity is determined by transcriptional variation in three key races.</title>
        <authorList>
            <person name="Adams T.M."/>
            <person name="Armitage A.D."/>
            <person name="Sobczyk M.K."/>
            <person name="Bates H.J."/>
            <person name="Dunwell J.M."/>
            <person name="Nellist C.F."/>
            <person name="Harrison R.J."/>
        </authorList>
    </citation>
    <scope>NUCLEOTIDE SEQUENCE [LARGE SCALE GENOMIC DNA]</scope>
    <source>
        <strain evidence="2 4">SCRP249</strain>
        <strain evidence="1 6">SCRP324</strain>
        <strain evidence="3 5">SCRP333</strain>
    </source>
</reference>
<dbReference type="Gene3D" id="3.40.50.720">
    <property type="entry name" value="NAD(P)-binding Rossmann-like Domain"/>
    <property type="match status" value="1"/>
</dbReference>